<evidence type="ECO:0000313" key="1">
    <source>
        <dbReference type="EMBL" id="GFQ84161.1"/>
    </source>
</evidence>
<dbReference type="Proteomes" id="UP000887116">
    <property type="component" value="Unassembled WGS sequence"/>
</dbReference>
<gene>
    <name evidence="1" type="ORF">TNCT_265141</name>
</gene>
<proteinExistence type="predicted"/>
<dbReference type="EMBL" id="BMAO01012819">
    <property type="protein sequence ID" value="GFQ84161.1"/>
    <property type="molecule type" value="Genomic_DNA"/>
</dbReference>
<organism evidence="1 2">
    <name type="scientific">Trichonephila clavata</name>
    <name type="common">Joro spider</name>
    <name type="synonym">Nephila clavata</name>
    <dbReference type="NCBI Taxonomy" id="2740835"/>
    <lineage>
        <taxon>Eukaryota</taxon>
        <taxon>Metazoa</taxon>
        <taxon>Ecdysozoa</taxon>
        <taxon>Arthropoda</taxon>
        <taxon>Chelicerata</taxon>
        <taxon>Arachnida</taxon>
        <taxon>Araneae</taxon>
        <taxon>Araneomorphae</taxon>
        <taxon>Entelegynae</taxon>
        <taxon>Araneoidea</taxon>
        <taxon>Nephilidae</taxon>
        <taxon>Trichonephila</taxon>
    </lineage>
</organism>
<feature type="non-terminal residue" evidence="1">
    <location>
        <position position="1"/>
    </location>
</feature>
<reference evidence="1" key="1">
    <citation type="submission" date="2020-07" db="EMBL/GenBank/DDBJ databases">
        <title>Multicomponent nature underlies the extraordinary mechanical properties of spider dragline silk.</title>
        <authorList>
            <person name="Kono N."/>
            <person name="Nakamura H."/>
            <person name="Mori M."/>
            <person name="Yoshida Y."/>
            <person name="Ohtoshi R."/>
            <person name="Malay A.D."/>
            <person name="Moran D.A.P."/>
            <person name="Tomita M."/>
            <person name="Numata K."/>
            <person name="Arakawa K."/>
        </authorList>
    </citation>
    <scope>NUCLEOTIDE SEQUENCE</scope>
</reference>
<name>A0A8X6FMQ3_TRICU</name>
<protein>
    <submittedName>
        <fullName evidence="1">Uncharacterized protein</fullName>
    </submittedName>
</protein>
<keyword evidence="2" id="KW-1185">Reference proteome</keyword>
<sequence>MVRVFTYDALDWVRVELLRGRLSTQKTGRHGGGGERWFRIYRTSDFFFDHCPYRTDAAAYMAQVYHRIDLILIHWSIKLW</sequence>
<comment type="caution">
    <text evidence="1">The sequence shown here is derived from an EMBL/GenBank/DDBJ whole genome shotgun (WGS) entry which is preliminary data.</text>
</comment>
<dbReference type="AlphaFoldDB" id="A0A8X6FMQ3"/>
<evidence type="ECO:0000313" key="2">
    <source>
        <dbReference type="Proteomes" id="UP000887116"/>
    </source>
</evidence>
<accession>A0A8X6FMQ3</accession>